<keyword evidence="1" id="KW-0732">Signal</keyword>
<sequence length="140" mass="15259">MKLKRLAQVGLALAASVIMVGGMEGSASASGLNVSVNKSWGTTTFYPDGDWLYIFDTDADGYSVHGKIQQLVCANVGCDGYVWTDLRTGCYDTTSIGDNGSEIRQCNYDITENITVRACEARYSDGTRYGDWYCSNETKS</sequence>
<gene>
    <name evidence="2" type="ORF">AB5J56_33300</name>
</gene>
<feature type="chain" id="PRO_5044340096" description="Secreted protein" evidence="1">
    <location>
        <begin position="30"/>
        <end position="140"/>
    </location>
</feature>
<reference evidence="2" key="1">
    <citation type="submission" date="2024-07" db="EMBL/GenBank/DDBJ databases">
        <authorList>
            <person name="Yu S.T."/>
        </authorList>
    </citation>
    <scope>NUCLEOTIDE SEQUENCE</scope>
    <source>
        <strain evidence="2">R21</strain>
    </source>
</reference>
<evidence type="ECO:0008006" key="3">
    <source>
        <dbReference type="Google" id="ProtNLM"/>
    </source>
</evidence>
<evidence type="ECO:0000313" key="2">
    <source>
        <dbReference type="EMBL" id="XDQ29276.1"/>
    </source>
</evidence>
<accession>A0AB39PGL3</accession>
<dbReference type="AlphaFoldDB" id="A0AB39PGL3"/>
<protein>
    <recommendedName>
        <fullName evidence="3">Secreted protein</fullName>
    </recommendedName>
</protein>
<proteinExistence type="predicted"/>
<dbReference type="EMBL" id="CP163435">
    <property type="protein sequence ID" value="XDQ29276.1"/>
    <property type="molecule type" value="Genomic_DNA"/>
</dbReference>
<name>A0AB39PGL3_9ACTN</name>
<organism evidence="2">
    <name type="scientific">Streptomyces sp. R21</name>
    <dbReference type="NCBI Taxonomy" id="3238627"/>
    <lineage>
        <taxon>Bacteria</taxon>
        <taxon>Bacillati</taxon>
        <taxon>Actinomycetota</taxon>
        <taxon>Actinomycetes</taxon>
        <taxon>Kitasatosporales</taxon>
        <taxon>Streptomycetaceae</taxon>
        <taxon>Streptomyces</taxon>
    </lineage>
</organism>
<evidence type="ECO:0000256" key="1">
    <source>
        <dbReference type="SAM" id="SignalP"/>
    </source>
</evidence>
<dbReference type="RefSeq" id="WP_369238121.1">
    <property type="nucleotide sequence ID" value="NZ_CP163435.1"/>
</dbReference>
<feature type="signal peptide" evidence="1">
    <location>
        <begin position="1"/>
        <end position="29"/>
    </location>
</feature>